<evidence type="ECO:0000256" key="1">
    <source>
        <dbReference type="ARBA" id="ARBA00006432"/>
    </source>
</evidence>
<dbReference type="EMBL" id="JAJGNA010000010">
    <property type="protein sequence ID" value="MCC4308959.1"/>
    <property type="molecule type" value="Genomic_DNA"/>
</dbReference>
<reference evidence="5" key="1">
    <citation type="submission" date="2021-10" db="EMBL/GenBank/DDBJ databases">
        <title>The diversity and Nitrogen Metabolism of Culturable Nitrate-Utilizing Bacteria Within the Oxygen Minimum Zone of the Changjiang (Yangtze River)Estuary.</title>
        <authorList>
            <person name="Zhang D."/>
            <person name="Zheng J."/>
            <person name="Liu S."/>
            <person name="He W."/>
        </authorList>
    </citation>
    <scope>NUCLEOTIDE SEQUENCE</scope>
    <source>
        <strain evidence="5">FXH-223</strain>
    </source>
</reference>
<dbReference type="PANTHER" id="PTHR24096:SF149">
    <property type="entry name" value="AMP-BINDING DOMAIN-CONTAINING PROTEIN-RELATED"/>
    <property type="match status" value="1"/>
</dbReference>
<dbReference type="PROSITE" id="PS00455">
    <property type="entry name" value="AMP_BINDING"/>
    <property type="match status" value="1"/>
</dbReference>
<evidence type="ECO:0000256" key="2">
    <source>
        <dbReference type="ARBA" id="ARBA00022598"/>
    </source>
</evidence>
<accession>A0A9Q3UP90</accession>
<dbReference type="RefSeq" id="WP_228233943.1">
    <property type="nucleotide sequence ID" value="NZ_JAJGNA010000010.1"/>
</dbReference>
<dbReference type="InterPro" id="IPR020845">
    <property type="entry name" value="AMP-binding_CS"/>
</dbReference>
<protein>
    <submittedName>
        <fullName evidence="5">AMP-binding protein</fullName>
    </submittedName>
</protein>
<evidence type="ECO:0000313" key="5">
    <source>
        <dbReference type="EMBL" id="MCC4308959.1"/>
    </source>
</evidence>
<keyword evidence="6" id="KW-1185">Reference proteome</keyword>
<dbReference type="Pfam" id="PF00501">
    <property type="entry name" value="AMP-binding"/>
    <property type="match status" value="1"/>
</dbReference>
<dbReference type="GO" id="GO:0016405">
    <property type="term" value="F:CoA-ligase activity"/>
    <property type="evidence" value="ECO:0007669"/>
    <property type="project" value="TreeGrafter"/>
</dbReference>
<name>A0A9Q3UP90_9GAMM</name>
<dbReference type="Gene3D" id="3.40.50.12780">
    <property type="entry name" value="N-terminal domain of ligase-like"/>
    <property type="match status" value="1"/>
</dbReference>
<dbReference type="InterPro" id="IPR000873">
    <property type="entry name" value="AMP-dep_synth/lig_dom"/>
</dbReference>
<sequence length="558" mass="61610">MSTVSAAGFEPVPVPGSVWAGDNVSYLRGEKPLHEYLFQHAEEVPERVAYIYYGTEITWGQVGDAVRRLAAHLREHGVGPGDRVALFMQNCPQYIFAHYAVQALGAMVTPVNPQYKAAEVAYQLSNAETRALVVARDLYPIVAEVRDQVPTLATVVSTAYGDYLPERPTLTVPKELLGEPSAPPEGTDDLRAILSHTAPLQRFEPVDLWNGVGLMTFTSGTTGRPKGAMLSYGSSLFKMAVSFRANRMAEDTVSLGIAPLCHIAGMNFGVYQPVYARQTLVILARFDPATTIDAIERYRVRNWYSIAPMLRAILDFPGVEKRDLTSLTNNPCTSFGIPLTEKLAGEWKALTGCQTHEAAYGLSETHTSDTFMPKDRIKWGSCGVPMAENEIRILDTATGQQCAPNQSGEIVVRNKAVFKGYWKRDEATAETLRDGAVYTGDVGYFDEEGYLFFTGRIKEMIKCSGYSVFPEDVEALMLEHPAISQSAAIGIPDDQRGETVKLFVVLKPEYQGKVSESELIDWAREHMAAYKYPRQIAFIDALPATPAGKVLRRLLKDD</sequence>
<evidence type="ECO:0000259" key="4">
    <source>
        <dbReference type="Pfam" id="PF13193"/>
    </source>
</evidence>
<feature type="domain" description="AMP-dependent synthetase/ligase" evidence="3">
    <location>
        <begin position="38"/>
        <end position="422"/>
    </location>
</feature>
<dbReference type="Proteomes" id="UP001108027">
    <property type="component" value="Unassembled WGS sequence"/>
</dbReference>
<comment type="similarity">
    <text evidence="1">Belongs to the ATP-dependent AMP-binding enzyme family.</text>
</comment>
<dbReference type="AlphaFoldDB" id="A0A9Q3UP90"/>
<dbReference type="Pfam" id="PF13193">
    <property type="entry name" value="AMP-binding_C"/>
    <property type="match status" value="1"/>
</dbReference>
<dbReference type="PANTHER" id="PTHR24096">
    <property type="entry name" value="LONG-CHAIN-FATTY-ACID--COA LIGASE"/>
    <property type="match status" value="1"/>
</dbReference>
<dbReference type="SUPFAM" id="SSF56801">
    <property type="entry name" value="Acetyl-CoA synthetase-like"/>
    <property type="match status" value="1"/>
</dbReference>
<dbReference type="InterPro" id="IPR025110">
    <property type="entry name" value="AMP-bd_C"/>
</dbReference>
<gene>
    <name evidence="5" type="ORF">LL252_10290</name>
</gene>
<evidence type="ECO:0000259" key="3">
    <source>
        <dbReference type="Pfam" id="PF00501"/>
    </source>
</evidence>
<dbReference type="InterPro" id="IPR045851">
    <property type="entry name" value="AMP-bd_C_sf"/>
</dbReference>
<dbReference type="Gene3D" id="3.30.300.30">
    <property type="match status" value="1"/>
</dbReference>
<organism evidence="5 6">
    <name type="scientific">Alloalcanivorax marinus</name>
    <dbReference type="NCBI Taxonomy" id="1177169"/>
    <lineage>
        <taxon>Bacteria</taxon>
        <taxon>Pseudomonadati</taxon>
        <taxon>Pseudomonadota</taxon>
        <taxon>Gammaproteobacteria</taxon>
        <taxon>Oceanospirillales</taxon>
        <taxon>Alcanivoracaceae</taxon>
        <taxon>Alloalcanivorax</taxon>
    </lineage>
</organism>
<feature type="domain" description="AMP-binding enzyme C-terminal" evidence="4">
    <location>
        <begin position="473"/>
        <end position="549"/>
    </location>
</feature>
<dbReference type="InterPro" id="IPR042099">
    <property type="entry name" value="ANL_N_sf"/>
</dbReference>
<keyword evidence="2" id="KW-0436">Ligase</keyword>
<comment type="caution">
    <text evidence="5">The sequence shown here is derived from an EMBL/GenBank/DDBJ whole genome shotgun (WGS) entry which is preliminary data.</text>
</comment>
<proteinExistence type="inferred from homology"/>
<evidence type="ECO:0000313" key="6">
    <source>
        <dbReference type="Proteomes" id="UP001108027"/>
    </source>
</evidence>